<protein>
    <submittedName>
        <fullName evidence="1">Uncharacterized protein</fullName>
    </submittedName>
</protein>
<gene>
    <name evidence="1" type="ORF">SDC9_153607</name>
</gene>
<organism evidence="1">
    <name type="scientific">bioreactor metagenome</name>
    <dbReference type="NCBI Taxonomy" id="1076179"/>
    <lineage>
        <taxon>unclassified sequences</taxon>
        <taxon>metagenomes</taxon>
        <taxon>ecological metagenomes</taxon>
    </lineage>
</organism>
<name>A0A645EWD9_9ZZZZ</name>
<evidence type="ECO:0000313" key="1">
    <source>
        <dbReference type="EMBL" id="MPN06351.1"/>
    </source>
</evidence>
<accession>A0A645EWD9</accession>
<comment type="caution">
    <text evidence="1">The sequence shown here is derived from an EMBL/GenBank/DDBJ whole genome shotgun (WGS) entry which is preliminary data.</text>
</comment>
<dbReference type="AlphaFoldDB" id="A0A645EWD9"/>
<sequence length="175" mass="19238">MATISRKPTASFRRDVIKSRVVFIQRFPDQLVIPINGGLKIGSCYQVVMGAAQRFLQLGNRQLVIIFDCGNGFTGGTFYVCDGVRKSLIEGFHLVRMSAGPLWGNKRSHLRITIGTASELVPFVEEADGNVDIGLTFHNGHIRFGQNNSRGFALFEQFNGGVKGRVNRVQIGLPG</sequence>
<reference evidence="1" key="1">
    <citation type="submission" date="2019-08" db="EMBL/GenBank/DDBJ databases">
        <authorList>
            <person name="Kucharzyk K."/>
            <person name="Murdoch R.W."/>
            <person name="Higgins S."/>
            <person name="Loffler F."/>
        </authorList>
    </citation>
    <scope>NUCLEOTIDE SEQUENCE</scope>
</reference>
<proteinExistence type="predicted"/>
<dbReference type="EMBL" id="VSSQ01052256">
    <property type="protein sequence ID" value="MPN06351.1"/>
    <property type="molecule type" value="Genomic_DNA"/>
</dbReference>